<dbReference type="Pfam" id="PF02518">
    <property type="entry name" value="HATPase_c"/>
    <property type="match status" value="1"/>
</dbReference>
<dbReference type="CDD" id="cd17546">
    <property type="entry name" value="REC_hyHK_CKI1_RcsC-like"/>
    <property type="match status" value="1"/>
</dbReference>
<organism evidence="8 9">
    <name type="scientific">Athelia psychrophila</name>
    <dbReference type="NCBI Taxonomy" id="1759441"/>
    <lineage>
        <taxon>Eukaryota</taxon>
        <taxon>Fungi</taxon>
        <taxon>Dikarya</taxon>
        <taxon>Basidiomycota</taxon>
        <taxon>Agaricomycotina</taxon>
        <taxon>Agaricomycetes</taxon>
        <taxon>Agaricomycetidae</taxon>
        <taxon>Atheliales</taxon>
        <taxon>Atheliaceae</taxon>
        <taxon>Athelia</taxon>
    </lineage>
</organism>
<evidence type="ECO:0000256" key="4">
    <source>
        <dbReference type="SAM" id="MobiDB-lite"/>
    </source>
</evidence>
<feature type="transmembrane region" description="Helical" evidence="5">
    <location>
        <begin position="392"/>
        <end position="410"/>
    </location>
</feature>
<dbReference type="SMART" id="SM00387">
    <property type="entry name" value="HATPase_c"/>
    <property type="match status" value="1"/>
</dbReference>
<reference evidence="8 9" key="1">
    <citation type="journal article" date="2016" name="Mol. Biol. Evol.">
        <title>Comparative Genomics of Early-Diverging Mushroom-Forming Fungi Provides Insights into the Origins of Lignocellulose Decay Capabilities.</title>
        <authorList>
            <person name="Nagy L.G."/>
            <person name="Riley R."/>
            <person name="Tritt A."/>
            <person name="Adam C."/>
            <person name="Daum C."/>
            <person name="Floudas D."/>
            <person name="Sun H."/>
            <person name="Yadav J.S."/>
            <person name="Pangilinan J."/>
            <person name="Larsson K.H."/>
            <person name="Matsuura K."/>
            <person name="Barry K."/>
            <person name="Labutti K."/>
            <person name="Kuo R."/>
            <person name="Ohm R.A."/>
            <person name="Bhattacharya S.S."/>
            <person name="Shirouzu T."/>
            <person name="Yoshinaga Y."/>
            <person name="Martin F.M."/>
            <person name="Grigoriev I.V."/>
            <person name="Hibbett D.S."/>
        </authorList>
    </citation>
    <scope>NUCLEOTIDE SEQUENCE [LARGE SCALE GENOMIC DNA]</scope>
    <source>
        <strain evidence="8 9">CBS 109695</strain>
    </source>
</reference>
<evidence type="ECO:0000313" key="9">
    <source>
        <dbReference type="Proteomes" id="UP000076532"/>
    </source>
</evidence>
<dbReference type="InterPro" id="IPR005330">
    <property type="entry name" value="MHYT_dom"/>
</dbReference>
<dbReference type="SUPFAM" id="SSF47384">
    <property type="entry name" value="Homodimeric domain of signal transducing histidine kinase"/>
    <property type="match status" value="1"/>
</dbReference>
<evidence type="ECO:0000256" key="2">
    <source>
        <dbReference type="ARBA" id="ARBA00023012"/>
    </source>
</evidence>
<dbReference type="Pfam" id="PF00072">
    <property type="entry name" value="Response_reg"/>
    <property type="match status" value="1"/>
</dbReference>
<feature type="domain" description="Response regulatory" evidence="7">
    <location>
        <begin position="975"/>
        <end position="1094"/>
    </location>
</feature>
<keyword evidence="5" id="KW-0812">Transmembrane</keyword>
<dbReference type="PANTHER" id="PTHR45339">
    <property type="entry name" value="HYBRID SIGNAL TRANSDUCTION HISTIDINE KINASE J"/>
    <property type="match status" value="1"/>
</dbReference>
<feature type="transmembrane region" description="Helical" evidence="5">
    <location>
        <begin position="430"/>
        <end position="451"/>
    </location>
</feature>
<dbReference type="InterPro" id="IPR036097">
    <property type="entry name" value="HisK_dim/P_sf"/>
</dbReference>
<name>A0A166G1P5_9AGAM</name>
<feature type="modified residue" description="4-aspartylphosphate" evidence="3">
    <location>
        <position position="1024"/>
    </location>
</feature>
<evidence type="ECO:0000256" key="1">
    <source>
        <dbReference type="ARBA" id="ARBA00022553"/>
    </source>
</evidence>
<dbReference type="Gene3D" id="1.10.287.130">
    <property type="match status" value="1"/>
</dbReference>
<feature type="transmembrane region" description="Helical" evidence="5">
    <location>
        <begin position="360"/>
        <end position="380"/>
    </location>
</feature>
<keyword evidence="9" id="KW-1185">Reference proteome</keyword>
<feature type="transmembrane region" description="Helical" evidence="5">
    <location>
        <begin position="118"/>
        <end position="138"/>
    </location>
</feature>
<dbReference type="InterPro" id="IPR004358">
    <property type="entry name" value="Sig_transdc_His_kin-like_C"/>
</dbReference>
<evidence type="ECO:0000256" key="3">
    <source>
        <dbReference type="PROSITE-ProRule" id="PRU00169"/>
    </source>
</evidence>
<accession>A0A166G1P5</accession>
<evidence type="ECO:0000259" key="6">
    <source>
        <dbReference type="PROSITE" id="PS50109"/>
    </source>
</evidence>
<dbReference type="Proteomes" id="UP000076532">
    <property type="component" value="Unassembled WGS sequence"/>
</dbReference>
<dbReference type="OrthoDB" id="60033at2759"/>
<dbReference type="PROSITE" id="PS50110">
    <property type="entry name" value="RESPONSE_REGULATORY"/>
    <property type="match status" value="1"/>
</dbReference>
<dbReference type="SUPFAM" id="SSF55874">
    <property type="entry name" value="ATPase domain of HSP90 chaperone/DNA topoisomerase II/histidine kinase"/>
    <property type="match status" value="1"/>
</dbReference>
<feature type="region of interest" description="Disordered" evidence="4">
    <location>
        <begin position="729"/>
        <end position="770"/>
    </location>
</feature>
<evidence type="ECO:0000256" key="5">
    <source>
        <dbReference type="SAM" id="Phobius"/>
    </source>
</evidence>
<dbReference type="CDD" id="cd16922">
    <property type="entry name" value="HATPase_EvgS-ArcB-TorS-like"/>
    <property type="match status" value="1"/>
</dbReference>
<keyword evidence="1 3" id="KW-0597">Phosphoprotein</keyword>
<dbReference type="InterPro" id="IPR011006">
    <property type="entry name" value="CheY-like_superfamily"/>
</dbReference>
<gene>
    <name evidence="8" type="ORF">FIBSPDRAFT_957202</name>
</gene>
<feature type="transmembrane region" description="Helical" evidence="5">
    <location>
        <begin position="328"/>
        <end position="348"/>
    </location>
</feature>
<feature type="compositionally biased region" description="Low complexity" evidence="4">
    <location>
        <begin position="928"/>
        <end position="940"/>
    </location>
</feature>
<keyword evidence="5" id="KW-1133">Transmembrane helix</keyword>
<feature type="compositionally biased region" description="Basic residues" evidence="4">
    <location>
        <begin position="751"/>
        <end position="762"/>
    </location>
</feature>
<dbReference type="STRING" id="436010.A0A166G1P5"/>
<feature type="transmembrane region" description="Helical" evidence="5">
    <location>
        <begin position="150"/>
        <end position="170"/>
    </location>
</feature>
<dbReference type="SUPFAM" id="SSF52172">
    <property type="entry name" value="CheY-like"/>
    <property type="match status" value="1"/>
</dbReference>
<evidence type="ECO:0008006" key="10">
    <source>
        <dbReference type="Google" id="ProtNLM"/>
    </source>
</evidence>
<dbReference type="Gene3D" id="3.30.565.10">
    <property type="entry name" value="Histidine kinase-like ATPase, C-terminal domain"/>
    <property type="match status" value="1"/>
</dbReference>
<dbReference type="InterPro" id="IPR003594">
    <property type="entry name" value="HATPase_dom"/>
</dbReference>
<dbReference type="PANTHER" id="PTHR45339:SF1">
    <property type="entry name" value="HYBRID SIGNAL TRANSDUCTION HISTIDINE KINASE J"/>
    <property type="match status" value="1"/>
</dbReference>
<dbReference type="InterPro" id="IPR001789">
    <property type="entry name" value="Sig_transdc_resp-reg_receiver"/>
</dbReference>
<dbReference type="InterPro" id="IPR005467">
    <property type="entry name" value="His_kinase_dom"/>
</dbReference>
<dbReference type="InterPro" id="IPR003661">
    <property type="entry name" value="HisK_dim/P_dom"/>
</dbReference>
<dbReference type="Pfam" id="PF03707">
    <property type="entry name" value="MHYT"/>
    <property type="match status" value="2"/>
</dbReference>
<feature type="region of interest" description="Disordered" evidence="4">
    <location>
        <begin position="270"/>
        <end position="294"/>
    </location>
</feature>
<dbReference type="CDD" id="cd00082">
    <property type="entry name" value="HisKA"/>
    <property type="match status" value="1"/>
</dbReference>
<feature type="region of interest" description="Disordered" evidence="4">
    <location>
        <begin position="919"/>
        <end position="948"/>
    </location>
</feature>
<dbReference type="AlphaFoldDB" id="A0A166G1P5"/>
<dbReference type="Gene3D" id="3.40.50.2300">
    <property type="match status" value="1"/>
</dbReference>
<dbReference type="GO" id="GO:0000155">
    <property type="term" value="F:phosphorelay sensor kinase activity"/>
    <property type="evidence" value="ECO:0007669"/>
    <property type="project" value="InterPro"/>
</dbReference>
<feature type="domain" description="Histidine kinase" evidence="6">
    <location>
        <begin position="511"/>
        <end position="729"/>
    </location>
</feature>
<protein>
    <recommendedName>
        <fullName evidence="10">Histidine kinase</fullName>
    </recommendedName>
</protein>
<dbReference type="PROSITE" id="PS50109">
    <property type="entry name" value="HIS_KIN"/>
    <property type="match status" value="1"/>
</dbReference>
<proteinExistence type="predicted"/>
<dbReference type="SMART" id="SM00388">
    <property type="entry name" value="HisKA"/>
    <property type="match status" value="1"/>
</dbReference>
<dbReference type="Pfam" id="PF00512">
    <property type="entry name" value="HisKA"/>
    <property type="match status" value="1"/>
</dbReference>
<dbReference type="PRINTS" id="PR00344">
    <property type="entry name" value="BCTRLSENSOR"/>
</dbReference>
<evidence type="ECO:0000259" key="7">
    <source>
        <dbReference type="PROSITE" id="PS50110"/>
    </source>
</evidence>
<feature type="transmembrane region" description="Helical" evidence="5">
    <location>
        <begin position="182"/>
        <end position="207"/>
    </location>
</feature>
<keyword evidence="2" id="KW-0902">Two-component regulatory system</keyword>
<dbReference type="SMART" id="SM00448">
    <property type="entry name" value="REC"/>
    <property type="match status" value="1"/>
</dbReference>
<evidence type="ECO:0000313" key="8">
    <source>
        <dbReference type="EMBL" id="KZP17379.1"/>
    </source>
</evidence>
<keyword evidence="5" id="KW-0472">Membrane</keyword>
<sequence>MSFPRQDNINFSHLDVFLTEERHYDGWVLGNDDRIPARTCTLWTLILAYLKRRLGLDLGLQPRESTGGRWGVDLVAKYCVPSPDRALLHPRVKPSVAGNMVGQDAPERMLHPTLAPELVFLSYCISWLGAYTAIQLHIHASLSSDQRMYWFWRSLSSIAFGFCAVWSMHFLGMLACKFDVRIAFNAPLTILSALFAVLFTFAASLSSEHWRLEYLRRCTRWAVDSVAQTWRGRSSYGAYQPLVGLPRGQDTLLLEPDSARESPCISRAVSLSSSAPTDGGLDSPDSPDAAEYNSNGCASALRPPHLDLEPGWTPWLARQRAQLTAAHLLRAGALAAAIDTMFYLAMAAMEIHEGRIEWHWARGAAAYAGTLALCTGAGLAMAGMELHVGRQMLVATLSAASVCSMHYFGMEATTMWTRAPSEPGTGFPAYLTWTIIGSSLLVCIAANALLANRAVCARRRMAETLRAKRSLWRVIAEKEAAERAHELKQRFISIASHEATLCPMHCALCTIRTPLHTVSGYAELLACTVLSGEQRMFLSHIQQACHTVNLITENVLDFSKLERDNSESAAHPVVVEPRKLLDGIARQAAAAESRPDHHTADTIICVSPRVPAALLLDETYTMRVLMNLYSNAAKFTERGFVSLVLDMDSDGRHLVVTVRDTGIGIPHGLREAIFEPFRQADSSLTRAHYGAGLGLSIVKHLVHRMDGTIAVDSVLGGGSTFTVRLPTQAAEPPAAPAAHPQAHLPQPPHPHLPHPHLPHPHPPHLPQLPSAGKRRMKVVCADPRAERLYVELWKQFGCEAQVASPRTSAEEFCRDADILWADATSMRASEGLARLAATLGAEVHSDNTDNTDKTDRTAARRPLLCIVYSVAEDLLALGAGVKAERVYLVRQPVVMHAVLAFLDAAYLQAESELRAPVGDATVTSPVTPARASPRASSRAPQPGHQTRTPMAKVLLVEDNLVRNDIDELHRLFCASSTHRCAEQINQRLGKRLVEKLGYEVNTANNGQEAVQIASQGGYGICLMDLQMPIMDGFAATTRIRELERNGTFRGRMWIIALSANVTHESAEKGRAAGMDHFLPKPLRLDALQTALEQA</sequence>
<dbReference type="EMBL" id="KV417583">
    <property type="protein sequence ID" value="KZP17379.1"/>
    <property type="molecule type" value="Genomic_DNA"/>
</dbReference>
<dbReference type="InterPro" id="IPR036890">
    <property type="entry name" value="HATPase_C_sf"/>
</dbReference>